<gene>
    <name evidence="1" type="ORF">M8523_35320</name>
</gene>
<reference evidence="1" key="1">
    <citation type="submission" date="2022-05" db="EMBL/GenBank/DDBJ databases">
        <authorList>
            <person name="Pankratov T."/>
        </authorList>
    </citation>
    <scope>NUCLEOTIDE SEQUENCE</scope>
    <source>
        <strain evidence="1">BP6-180914</strain>
    </source>
</reference>
<evidence type="ECO:0000313" key="1">
    <source>
        <dbReference type="EMBL" id="MCW6513125.1"/>
    </source>
</evidence>
<dbReference type="AlphaFoldDB" id="A0AA41Z5F8"/>
<dbReference type="EMBL" id="JAMOIM010000097">
    <property type="protein sequence ID" value="MCW6513125.1"/>
    <property type="molecule type" value="Genomic_DNA"/>
</dbReference>
<sequence>MITNDELIDGYTRLVTQRLEMGYDAYILTCMFNHIPGSTNKVATLMRQDLERVFATFVTRVVRKPLSPNQTDRMPLWVCCPDFPVPKRTKSSLYDVTINEGRHLQGFALQPPGSRLRESLDDHFVAHQTLYARQPHPLCLIRADPITRTPERAVEYLFKSLKSGRIETDDIVILPRSQWELT</sequence>
<evidence type="ECO:0000313" key="2">
    <source>
        <dbReference type="Proteomes" id="UP001165667"/>
    </source>
</evidence>
<comment type="caution">
    <text evidence="1">The sequence shown here is derived from an EMBL/GenBank/DDBJ whole genome shotgun (WGS) entry which is preliminary data.</text>
</comment>
<name>A0AA41Z5F8_9HYPH</name>
<dbReference type="RefSeq" id="WP_282589501.1">
    <property type="nucleotide sequence ID" value="NZ_JAMOIM010000097.1"/>
</dbReference>
<dbReference type="Proteomes" id="UP001165667">
    <property type="component" value="Unassembled WGS sequence"/>
</dbReference>
<organism evidence="1 2">
    <name type="scientific">Lichenifustis flavocetrariae</name>
    <dbReference type="NCBI Taxonomy" id="2949735"/>
    <lineage>
        <taxon>Bacteria</taxon>
        <taxon>Pseudomonadati</taxon>
        <taxon>Pseudomonadota</taxon>
        <taxon>Alphaproteobacteria</taxon>
        <taxon>Hyphomicrobiales</taxon>
        <taxon>Lichenihabitantaceae</taxon>
        <taxon>Lichenifustis</taxon>
    </lineage>
</organism>
<protein>
    <submittedName>
        <fullName evidence="1">Uncharacterized protein</fullName>
    </submittedName>
</protein>
<proteinExistence type="predicted"/>
<keyword evidence="2" id="KW-1185">Reference proteome</keyword>
<accession>A0AA41Z5F8</accession>